<dbReference type="HOGENOM" id="CLU_069356_15_11_11"/>
<protein>
    <submittedName>
        <fullName evidence="6">Putative transcriptional regulator</fullName>
    </submittedName>
</protein>
<gene>
    <name evidence="6" type="ordered locus">NFA_22020</name>
</gene>
<dbReference type="eggNOG" id="COG1309">
    <property type="taxonomic scope" value="Bacteria"/>
</dbReference>
<dbReference type="PRINTS" id="PR00455">
    <property type="entry name" value="HTHTETR"/>
</dbReference>
<organism evidence="6 7">
    <name type="scientific">Nocardia farcinica (strain IFM 10152)</name>
    <dbReference type="NCBI Taxonomy" id="247156"/>
    <lineage>
        <taxon>Bacteria</taxon>
        <taxon>Bacillati</taxon>
        <taxon>Actinomycetota</taxon>
        <taxon>Actinomycetes</taxon>
        <taxon>Mycobacteriales</taxon>
        <taxon>Nocardiaceae</taxon>
        <taxon>Nocardia</taxon>
    </lineage>
</organism>
<keyword evidence="7" id="KW-1185">Reference proteome</keyword>
<keyword evidence="2 4" id="KW-0238">DNA-binding</keyword>
<evidence type="ECO:0000313" key="6">
    <source>
        <dbReference type="EMBL" id="BAD57049.1"/>
    </source>
</evidence>
<dbReference type="PANTHER" id="PTHR47506:SF6">
    <property type="entry name" value="HTH-TYPE TRANSCRIPTIONAL REPRESSOR NEMR"/>
    <property type="match status" value="1"/>
</dbReference>
<evidence type="ECO:0000256" key="4">
    <source>
        <dbReference type="PROSITE-ProRule" id="PRU00335"/>
    </source>
</evidence>
<dbReference type="GeneID" id="61132963"/>
<dbReference type="OrthoDB" id="7252896at2"/>
<dbReference type="PANTHER" id="PTHR47506">
    <property type="entry name" value="TRANSCRIPTIONAL REGULATORY PROTEIN"/>
    <property type="match status" value="1"/>
</dbReference>
<dbReference type="Proteomes" id="UP000006820">
    <property type="component" value="Chromosome"/>
</dbReference>
<keyword evidence="1" id="KW-0805">Transcription regulation</keyword>
<accession>Q5YXP2</accession>
<feature type="domain" description="HTH tetR-type" evidence="5">
    <location>
        <begin position="11"/>
        <end position="71"/>
    </location>
</feature>
<dbReference type="InterPro" id="IPR001647">
    <property type="entry name" value="HTH_TetR"/>
</dbReference>
<dbReference type="RefSeq" id="WP_011208734.1">
    <property type="nucleotide sequence ID" value="NC_006361.1"/>
</dbReference>
<dbReference type="AlphaFoldDB" id="Q5YXP2"/>
<evidence type="ECO:0000256" key="1">
    <source>
        <dbReference type="ARBA" id="ARBA00023015"/>
    </source>
</evidence>
<dbReference type="STRING" id="247156.NFA_22020"/>
<reference evidence="6 7" key="1">
    <citation type="journal article" date="2004" name="Proc. Natl. Acad. Sci. U.S.A.">
        <title>The complete genomic sequence of Nocardia farcinica IFM 10152.</title>
        <authorList>
            <person name="Ishikawa J."/>
            <person name="Yamashita A."/>
            <person name="Mikami Y."/>
            <person name="Hoshino Y."/>
            <person name="Kurita H."/>
            <person name="Hotta K."/>
            <person name="Shiba T."/>
            <person name="Hattori M."/>
        </authorList>
    </citation>
    <scope>NUCLEOTIDE SEQUENCE [LARGE SCALE GENOMIC DNA]</scope>
    <source>
        <strain evidence="6 7">IFM 10152</strain>
    </source>
</reference>
<dbReference type="InterPro" id="IPR009057">
    <property type="entry name" value="Homeodomain-like_sf"/>
</dbReference>
<dbReference type="SUPFAM" id="SSF46689">
    <property type="entry name" value="Homeodomain-like"/>
    <property type="match status" value="1"/>
</dbReference>
<dbReference type="PROSITE" id="PS50977">
    <property type="entry name" value="HTH_TETR_2"/>
    <property type="match status" value="1"/>
</dbReference>
<dbReference type="InterPro" id="IPR036271">
    <property type="entry name" value="Tet_transcr_reg_TetR-rel_C_sf"/>
</dbReference>
<sequence>MTRLTRKEAHARTRERLVETAEEMFLANGYTVTSLDKVAARAGFSKGAVYSNFATKHELGLAVLERIRLARVLSLAAAVLGADTLDARIAAFGRWAEENIGDVGWLTVEVEFAIGTRHLDDLREELAVRRREITDTLAELIDQQAREFGVTLAVPAHDAAVRLLSLGIGLGVQRAFDPEVPVTPIVDALRELLTGAATRPAGLSVAPDAAKP</sequence>
<evidence type="ECO:0000256" key="2">
    <source>
        <dbReference type="ARBA" id="ARBA00023125"/>
    </source>
</evidence>
<evidence type="ECO:0000313" key="7">
    <source>
        <dbReference type="Proteomes" id="UP000006820"/>
    </source>
</evidence>
<feature type="DNA-binding region" description="H-T-H motif" evidence="4">
    <location>
        <begin position="34"/>
        <end position="53"/>
    </location>
</feature>
<dbReference type="KEGG" id="nfa:NFA_22020"/>
<evidence type="ECO:0000256" key="3">
    <source>
        <dbReference type="ARBA" id="ARBA00023163"/>
    </source>
</evidence>
<evidence type="ECO:0000259" key="5">
    <source>
        <dbReference type="PROSITE" id="PS50977"/>
    </source>
</evidence>
<keyword evidence="3" id="KW-0804">Transcription</keyword>
<dbReference type="EMBL" id="AP006618">
    <property type="protein sequence ID" value="BAD57049.1"/>
    <property type="molecule type" value="Genomic_DNA"/>
</dbReference>
<proteinExistence type="predicted"/>
<dbReference type="Gene3D" id="1.10.357.10">
    <property type="entry name" value="Tetracycline Repressor, domain 2"/>
    <property type="match status" value="1"/>
</dbReference>
<dbReference type="GO" id="GO:0003677">
    <property type="term" value="F:DNA binding"/>
    <property type="evidence" value="ECO:0007669"/>
    <property type="project" value="UniProtKB-UniRule"/>
</dbReference>
<name>Q5YXP2_NOCFA</name>
<dbReference type="Pfam" id="PF00440">
    <property type="entry name" value="TetR_N"/>
    <property type="match status" value="1"/>
</dbReference>
<dbReference type="SUPFAM" id="SSF48498">
    <property type="entry name" value="Tetracyclin repressor-like, C-terminal domain"/>
    <property type="match status" value="1"/>
</dbReference>